<dbReference type="AlphaFoldDB" id="A0A7C9CM23"/>
<organism evidence="2">
    <name type="scientific">Opuntia streptacantha</name>
    <name type="common">Prickly pear cactus</name>
    <name type="synonym">Opuntia cardona</name>
    <dbReference type="NCBI Taxonomy" id="393608"/>
    <lineage>
        <taxon>Eukaryota</taxon>
        <taxon>Viridiplantae</taxon>
        <taxon>Streptophyta</taxon>
        <taxon>Embryophyta</taxon>
        <taxon>Tracheophyta</taxon>
        <taxon>Spermatophyta</taxon>
        <taxon>Magnoliopsida</taxon>
        <taxon>eudicotyledons</taxon>
        <taxon>Gunneridae</taxon>
        <taxon>Pentapetalae</taxon>
        <taxon>Caryophyllales</taxon>
        <taxon>Cactineae</taxon>
        <taxon>Cactaceae</taxon>
        <taxon>Opuntioideae</taxon>
        <taxon>Opuntia</taxon>
    </lineage>
</organism>
<keyword evidence="1" id="KW-0812">Transmembrane</keyword>
<evidence type="ECO:0000313" key="2">
    <source>
        <dbReference type="EMBL" id="MBA4621260.1"/>
    </source>
</evidence>
<accession>A0A7C9CM23</accession>
<reference evidence="2" key="1">
    <citation type="journal article" date="2013" name="J. Plant Res.">
        <title>Effect of fungi and light on seed germination of three Opuntia species from semiarid lands of central Mexico.</title>
        <authorList>
            <person name="Delgado-Sanchez P."/>
            <person name="Jimenez-Bremont J.F."/>
            <person name="Guerrero-Gonzalez Mde L."/>
            <person name="Flores J."/>
        </authorList>
    </citation>
    <scope>NUCLEOTIDE SEQUENCE</scope>
    <source>
        <tissue evidence="2">Cladode</tissue>
    </source>
</reference>
<sequence>MESPSLSSAPTMLSSWSMKMGAQPAFSSQLGSSPPTSLRCGMAAQLRSSTPRFQREMAVPSFKAVSRWPWIVKEMMGFLGLLIHVGYLMMSREDLKSLFRWR</sequence>
<protein>
    <submittedName>
        <fullName evidence="2">Uncharacterized protein</fullName>
    </submittedName>
</protein>
<keyword evidence="1" id="KW-1133">Transmembrane helix</keyword>
<name>A0A7C9CM23_OPUST</name>
<dbReference type="EMBL" id="GISG01033483">
    <property type="protein sequence ID" value="MBA4621259.1"/>
    <property type="molecule type" value="Transcribed_RNA"/>
</dbReference>
<feature type="transmembrane region" description="Helical" evidence="1">
    <location>
        <begin position="70"/>
        <end position="90"/>
    </location>
</feature>
<dbReference type="EMBL" id="GISG01033485">
    <property type="protein sequence ID" value="MBA4621260.1"/>
    <property type="molecule type" value="Transcribed_RNA"/>
</dbReference>
<evidence type="ECO:0000256" key="1">
    <source>
        <dbReference type="SAM" id="Phobius"/>
    </source>
</evidence>
<reference evidence="2" key="2">
    <citation type="submission" date="2020-07" db="EMBL/GenBank/DDBJ databases">
        <authorList>
            <person name="Vera ALvarez R."/>
            <person name="Arias-Moreno D.M."/>
            <person name="Jimenez-Jacinto V."/>
            <person name="Jimenez-Bremont J.F."/>
            <person name="Swaminathan K."/>
            <person name="Moose S.P."/>
            <person name="Guerrero-Gonzalez M.L."/>
            <person name="Marino-Ramirez L."/>
            <person name="Landsman D."/>
            <person name="Rodriguez-Kessler M."/>
            <person name="Delgado-Sanchez P."/>
        </authorList>
    </citation>
    <scope>NUCLEOTIDE SEQUENCE</scope>
    <source>
        <tissue evidence="2">Cladode</tissue>
    </source>
</reference>
<proteinExistence type="predicted"/>
<keyword evidence="1" id="KW-0472">Membrane</keyword>